<organism evidence="2 3">
    <name type="scientific">Sporobacter termitidis DSM 10068</name>
    <dbReference type="NCBI Taxonomy" id="1123282"/>
    <lineage>
        <taxon>Bacteria</taxon>
        <taxon>Bacillati</taxon>
        <taxon>Bacillota</taxon>
        <taxon>Clostridia</taxon>
        <taxon>Eubacteriales</taxon>
        <taxon>Oscillospiraceae</taxon>
        <taxon>Sporobacter</taxon>
    </lineage>
</organism>
<dbReference type="AlphaFoldDB" id="A0A1M5ZLH7"/>
<keyword evidence="3" id="KW-1185">Reference proteome</keyword>
<feature type="domain" description="S-layer protein SbsC C-terminal" evidence="1">
    <location>
        <begin position="153"/>
        <end position="216"/>
    </location>
</feature>
<dbReference type="RefSeq" id="WP_073083388.1">
    <property type="nucleotide sequence ID" value="NZ_FQXV01000031.1"/>
</dbReference>
<accession>A0A1M5ZLH7</accession>
<evidence type="ECO:0000259" key="1">
    <source>
        <dbReference type="Pfam" id="PF18316"/>
    </source>
</evidence>
<gene>
    <name evidence="2" type="ORF">SAMN02745823_03891</name>
</gene>
<dbReference type="Proteomes" id="UP000183995">
    <property type="component" value="Unassembled WGS sequence"/>
</dbReference>
<name>A0A1M5ZLH7_9FIRM</name>
<proteinExistence type="predicted"/>
<dbReference type="Pfam" id="PF18316">
    <property type="entry name" value="S-l_SbsC_C"/>
    <property type="match status" value="1"/>
</dbReference>
<dbReference type="InterPro" id="IPR040751">
    <property type="entry name" value="SbsC_C"/>
</dbReference>
<protein>
    <recommendedName>
        <fullName evidence="1">S-layer protein SbsC C-terminal domain-containing protein</fullName>
    </recommendedName>
</protein>
<sequence length="234" mass="24685">MAESPLLGTVLSASSTQNGTYLPLYGLSNVPDMSFAADQVEVTNFSDKNKRFVPGIIDLGNPEFEFFNNDALDVAEQIKNSYQYLRAAELDHTALWFKLVYPDGTGFQWQAYVITTRVGGGPSDALSFRAQMLFASNIIDIPGIGILTFTCTTGSSAGNTKVASVSPVLTSGNSYVYVVGDNLELPTAGASVAGAPYTLGTNITASAVQHVMLIEVTAAWRAVKAGIAVAVPAS</sequence>
<evidence type="ECO:0000313" key="2">
    <source>
        <dbReference type="EMBL" id="SHI25012.1"/>
    </source>
</evidence>
<evidence type="ECO:0000313" key="3">
    <source>
        <dbReference type="Proteomes" id="UP000183995"/>
    </source>
</evidence>
<dbReference type="Gene3D" id="4.10.410.40">
    <property type="match status" value="1"/>
</dbReference>
<reference evidence="2 3" key="1">
    <citation type="submission" date="2016-11" db="EMBL/GenBank/DDBJ databases">
        <authorList>
            <person name="Jaros S."/>
            <person name="Januszkiewicz K."/>
            <person name="Wedrychowicz H."/>
        </authorList>
    </citation>
    <scope>NUCLEOTIDE SEQUENCE [LARGE SCALE GENOMIC DNA]</scope>
    <source>
        <strain evidence="2 3">DSM 10068</strain>
    </source>
</reference>
<dbReference type="EMBL" id="FQXV01000031">
    <property type="protein sequence ID" value="SHI25012.1"/>
    <property type="molecule type" value="Genomic_DNA"/>
</dbReference>
<dbReference type="OrthoDB" id="1929526at2"/>
<dbReference type="STRING" id="1123282.SAMN02745823_03891"/>